<organism evidence="5 6">
    <name type="scientific">Sphaerisporangium album</name>
    <dbReference type="NCBI Taxonomy" id="509200"/>
    <lineage>
        <taxon>Bacteria</taxon>
        <taxon>Bacillati</taxon>
        <taxon>Actinomycetota</taxon>
        <taxon>Actinomycetes</taxon>
        <taxon>Streptosporangiales</taxon>
        <taxon>Streptosporangiaceae</taxon>
        <taxon>Sphaerisporangium</taxon>
    </lineage>
</organism>
<evidence type="ECO:0000259" key="4">
    <source>
        <dbReference type="PROSITE" id="PS51184"/>
    </source>
</evidence>
<dbReference type="Pfam" id="PF08007">
    <property type="entry name" value="JmjC_2"/>
    <property type="match status" value="1"/>
</dbReference>
<keyword evidence="6" id="KW-1185">Reference proteome</keyword>
<evidence type="ECO:0000313" key="6">
    <source>
        <dbReference type="Proteomes" id="UP000253094"/>
    </source>
</evidence>
<comment type="caution">
    <text evidence="5">The sequence shown here is derived from an EMBL/GenBank/DDBJ whole genome shotgun (WGS) entry which is preliminary data.</text>
</comment>
<gene>
    <name evidence="5" type="ORF">DQ384_16125</name>
</gene>
<dbReference type="PANTHER" id="PTHR13096:SF8">
    <property type="entry name" value="RIBOSOMAL OXYGENASE 1"/>
    <property type="match status" value="1"/>
</dbReference>
<evidence type="ECO:0000256" key="1">
    <source>
        <dbReference type="ARBA" id="ARBA00001954"/>
    </source>
</evidence>
<protein>
    <submittedName>
        <fullName evidence="5">Cupin</fullName>
    </submittedName>
</protein>
<reference evidence="5 6" key="1">
    <citation type="submission" date="2018-06" db="EMBL/GenBank/DDBJ databases">
        <title>Sphaerisporangium craniellae sp. nov., isolated from a marine sponge in the South China Sea.</title>
        <authorList>
            <person name="Li L."/>
        </authorList>
    </citation>
    <scope>NUCLEOTIDE SEQUENCE [LARGE SCALE GENOMIC DNA]</scope>
    <source>
        <strain evidence="5 6">CCTCC AA 208026</strain>
    </source>
</reference>
<sequence length="445" mass="49415">MIMADTRRLLAVAELDPLSDLPGPSPGDTGVGGHALDRVLGTMTGERFLDRYWGRDCYHDTGEPDRFHHLLPWAELNRLLDGHRAWPLRMQVARANKSLPPSSYVEPIPGRGVGREPALRVSSTKLHARLREGATLVFGSVDEAVPAVRDLAEALEHDLRAEVFVNLYASWGEVGAFDPHWDDHDGLILQIYGRKEWQLFGVGRPVPLPGDEPLNECPATPWRQFELREGEALYVPRGHWHAVRPVGGTTVHLTIGFRRPVVEDFLKWAVERQRRLPEARHDLPLSGWDDETASRLSVLREEIGALLTEDGLRRYVAERDGRAQARPRHSLPYAASGQDGDCPPDAVVVLASPRPVALREDGGRCVLVSAGKRYDFDAVCAPLVRRLLARTPWRVDELVRAVSGEGGPSAGEGRELVAELLRHGLLRLDLAPEPLPPGAPDRKDR</sequence>
<accession>A0A367FIQ8</accession>
<keyword evidence="2" id="KW-0479">Metal-binding</keyword>
<dbReference type="PANTHER" id="PTHR13096">
    <property type="entry name" value="MINA53 MYC INDUCED NUCLEAR ANTIGEN"/>
    <property type="match status" value="1"/>
</dbReference>
<evidence type="ECO:0000313" key="5">
    <source>
        <dbReference type="EMBL" id="RCG30268.1"/>
    </source>
</evidence>
<feature type="domain" description="JmjC" evidence="4">
    <location>
        <begin position="134"/>
        <end position="274"/>
    </location>
</feature>
<dbReference type="InterPro" id="IPR039994">
    <property type="entry name" value="NO66-like"/>
</dbReference>
<keyword evidence="3" id="KW-0408">Iron</keyword>
<dbReference type="SUPFAM" id="SSF51197">
    <property type="entry name" value="Clavaminate synthase-like"/>
    <property type="match status" value="1"/>
</dbReference>
<dbReference type="InterPro" id="IPR003347">
    <property type="entry name" value="JmjC_dom"/>
</dbReference>
<dbReference type="GO" id="GO:0046872">
    <property type="term" value="F:metal ion binding"/>
    <property type="evidence" value="ECO:0007669"/>
    <property type="project" value="UniProtKB-KW"/>
</dbReference>
<name>A0A367FIQ8_9ACTN</name>
<proteinExistence type="predicted"/>
<comment type="cofactor">
    <cofactor evidence="1">
        <name>Fe(2+)</name>
        <dbReference type="ChEBI" id="CHEBI:29033"/>
    </cofactor>
</comment>
<dbReference type="EMBL" id="QOIL01000008">
    <property type="protein sequence ID" value="RCG30268.1"/>
    <property type="molecule type" value="Genomic_DNA"/>
</dbReference>
<dbReference type="AlphaFoldDB" id="A0A367FIQ8"/>
<evidence type="ECO:0000256" key="3">
    <source>
        <dbReference type="ARBA" id="ARBA00023004"/>
    </source>
</evidence>
<dbReference type="Proteomes" id="UP000253094">
    <property type="component" value="Unassembled WGS sequence"/>
</dbReference>
<dbReference type="PROSITE" id="PS51184">
    <property type="entry name" value="JMJC"/>
    <property type="match status" value="1"/>
</dbReference>
<evidence type="ECO:0000256" key="2">
    <source>
        <dbReference type="ARBA" id="ARBA00022723"/>
    </source>
</evidence>
<dbReference type="Gene3D" id="2.60.120.650">
    <property type="entry name" value="Cupin"/>
    <property type="match status" value="1"/>
</dbReference>